<keyword evidence="3" id="KW-1185">Reference proteome</keyword>
<dbReference type="CDD" id="cd00077">
    <property type="entry name" value="HDc"/>
    <property type="match status" value="1"/>
</dbReference>
<dbReference type="AlphaFoldDB" id="A0A5C8P2Y2"/>
<proteinExistence type="predicted"/>
<dbReference type="RefSeq" id="WP_147665555.1">
    <property type="nucleotide sequence ID" value="NZ_VDUW01000001.1"/>
</dbReference>
<evidence type="ECO:0000313" key="2">
    <source>
        <dbReference type="EMBL" id="TXL67818.1"/>
    </source>
</evidence>
<reference evidence="2 3" key="1">
    <citation type="submission" date="2019-06" db="EMBL/GenBank/DDBJ databases">
        <title>Cerasibacillus sp. nov., isolated from maize field.</title>
        <authorList>
            <person name="Lin S.-Y."/>
            <person name="Tsai C.-F."/>
            <person name="Young C.-C."/>
        </authorList>
    </citation>
    <scope>NUCLEOTIDE SEQUENCE [LARGE SCALE GENOMIC DNA]</scope>
    <source>
        <strain evidence="2 3">CC-CFT480</strain>
    </source>
</reference>
<protein>
    <submittedName>
        <fullName evidence="2">HD domain-containing protein</fullName>
    </submittedName>
</protein>
<dbReference type="InterPro" id="IPR003607">
    <property type="entry name" value="HD/PDEase_dom"/>
</dbReference>
<comment type="caution">
    <text evidence="2">The sequence shown here is derived from an EMBL/GenBank/DDBJ whole genome shotgun (WGS) entry which is preliminary data.</text>
</comment>
<sequence length="199" mass="22942">MYDQGKQLEAVENYVYNLFHKDSTGHDYYHLLRVMKMAKIMAQQEGADLFICQAAAWLHDVGDIKLFSNPKLALDRMEEFLLSIHIKDEDIKKIKLAIQDVSYSKGKQPKTIEGKIVQDADRLDAIGAIGIARTFAYGGAKGQGIYHPAQPKETSIQHFYDKLLHLKSSLHTKSARHIAEERHQFMEVFLDQFFKEWNM</sequence>
<gene>
    <name evidence="2" type="ORF">FHP05_02010</name>
</gene>
<evidence type="ECO:0000313" key="3">
    <source>
        <dbReference type="Proteomes" id="UP000321574"/>
    </source>
</evidence>
<evidence type="ECO:0000259" key="1">
    <source>
        <dbReference type="PROSITE" id="PS51831"/>
    </source>
</evidence>
<organism evidence="2 3">
    <name type="scientific">Cerasibacillus terrae</name>
    <dbReference type="NCBI Taxonomy" id="2498845"/>
    <lineage>
        <taxon>Bacteria</taxon>
        <taxon>Bacillati</taxon>
        <taxon>Bacillota</taxon>
        <taxon>Bacilli</taxon>
        <taxon>Bacillales</taxon>
        <taxon>Bacillaceae</taxon>
        <taxon>Cerasibacillus</taxon>
    </lineage>
</organism>
<dbReference type="SUPFAM" id="SSF109604">
    <property type="entry name" value="HD-domain/PDEase-like"/>
    <property type="match status" value="1"/>
</dbReference>
<dbReference type="Proteomes" id="UP000321574">
    <property type="component" value="Unassembled WGS sequence"/>
</dbReference>
<dbReference type="Pfam" id="PF01966">
    <property type="entry name" value="HD"/>
    <property type="match status" value="1"/>
</dbReference>
<dbReference type="EMBL" id="VDUW01000001">
    <property type="protein sequence ID" value="TXL67818.1"/>
    <property type="molecule type" value="Genomic_DNA"/>
</dbReference>
<dbReference type="PANTHER" id="PTHR33594">
    <property type="entry name" value="SUPERFAMILY HYDROLASE, PUTATIVE (AFU_ORTHOLOGUE AFUA_1G03035)-RELATED"/>
    <property type="match status" value="1"/>
</dbReference>
<dbReference type="Gene3D" id="1.20.58.1910">
    <property type="match status" value="1"/>
</dbReference>
<accession>A0A5C8P2Y2</accession>
<dbReference type="OrthoDB" id="9797344at2"/>
<dbReference type="PANTHER" id="PTHR33594:SF1">
    <property type="entry name" value="HD_PDEASE DOMAIN-CONTAINING PROTEIN"/>
    <property type="match status" value="1"/>
</dbReference>
<dbReference type="Gene3D" id="1.10.472.50">
    <property type="entry name" value="HD-domain/PDEase-like"/>
    <property type="match status" value="1"/>
</dbReference>
<dbReference type="InterPro" id="IPR006674">
    <property type="entry name" value="HD_domain"/>
</dbReference>
<dbReference type="SMART" id="SM00471">
    <property type="entry name" value="HDc"/>
    <property type="match status" value="1"/>
</dbReference>
<name>A0A5C8P2Y2_9BACI</name>
<feature type="domain" description="HD" evidence="1">
    <location>
        <begin position="27"/>
        <end position="126"/>
    </location>
</feature>
<dbReference type="PROSITE" id="PS51831">
    <property type="entry name" value="HD"/>
    <property type="match status" value="1"/>
</dbReference>